<dbReference type="GO" id="GO:0022857">
    <property type="term" value="F:transmembrane transporter activity"/>
    <property type="evidence" value="ECO:0007669"/>
    <property type="project" value="UniProtKB-UniRule"/>
</dbReference>
<evidence type="ECO:0000313" key="11">
    <source>
        <dbReference type="EMBL" id="SFO93387.1"/>
    </source>
</evidence>
<sequence>MSTNPGFEAPEDEVASDVSPFTFPSHPNDPVWLAVLSRISSSLNLFCAVISAVIIALMTLLIILEICLRFFSLSTFMADTLVGYGVAATTFLAAAWALEHGAMIRVTALTNLLPTYGKWIAEVFCLISVEAILWFLISYQWHSVYKYWARGTVGQHYIKIPLWIPESFFLIGLVLLSLQVLVRVLRLFAVGHTSERSLTI</sequence>
<keyword evidence="4 9" id="KW-0997">Cell inner membrane</keyword>
<comment type="subunit">
    <text evidence="9">The complex comprises the extracytoplasmic solute receptor protein and the two transmembrane proteins.</text>
</comment>
<dbReference type="EMBL" id="FOVR01000016">
    <property type="protein sequence ID" value="SFO93387.1"/>
    <property type="molecule type" value="Genomic_DNA"/>
</dbReference>
<accession>A0A1I5L805</accession>
<comment type="function">
    <text evidence="9">Part of the tripartite ATP-independent periplasmic (TRAP) transport system.</text>
</comment>
<gene>
    <name evidence="11" type="ORF">SAMN04488056_11627</name>
</gene>
<comment type="subcellular location">
    <subcellularLocation>
        <location evidence="1 9">Cell inner membrane</location>
        <topology evidence="1 9">Multi-pass membrane protein</topology>
    </subcellularLocation>
</comment>
<comment type="similarity">
    <text evidence="8 9">Belongs to the TRAP transporter small permease family.</text>
</comment>
<dbReference type="RefSeq" id="WP_090075212.1">
    <property type="nucleotide sequence ID" value="NZ_FOVR01000016.1"/>
</dbReference>
<dbReference type="GO" id="GO:0005886">
    <property type="term" value="C:plasma membrane"/>
    <property type="evidence" value="ECO:0007669"/>
    <property type="project" value="UniProtKB-SubCell"/>
</dbReference>
<keyword evidence="6 9" id="KW-1133">Transmembrane helix</keyword>
<evidence type="ECO:0000256" key="3">
    <source>
        <dbReference type="ARBA" id="ARBA00022475"/>
    </source>
</evidence>
<keyword evidence="5 9" id="KW-0812">Transmembrane</keyword>
<feature type="domain" description="Tripartite ATP-independent periplasmic transporters DctQ component" evidence="10">
    <location>
        <begin position="58"/>
        <end position="188"/>
    </location>
</feature>
<proteinExistence type="inferred from homology"/>
<evidence type="ECO:0000256" key="8">
    <source>
        <dbReference type="ARBA" id="ARBA00038436"/>
    </source>
</evidence>
<evidence type="ECO:0000256" key="4">
    <source>
        <dbReference type="ARBA" id="ARBA00022519"/>
    </source>
</evidence>
<dbReference type="PANTHER" id="PTHR35011:SF10">
    <property type="entry name" value="TRAP TRANSPORTER SMALL PERMEASE PROTEIN"/>
    <property type="match status" value="1"/>
</dbReference>
<organism evidence="11 12">
    <name type="scientific">Cohaesibacter marisflavi</name>
    <dbReference type="NCBI Taxonomy" id="655353"/>
    <lineage>
        <taxon>Bacteria</taxon>
        <taxon>Pseudomonadati</taxon>
        <taxon>Pseudomonadota</taxon>
        <taxon>Alphaproteobacteria</taxon>
        <taxon>Hyphomicrobiales</taxon>
        <taxon>Cohaesibacteraceae</taxon>
    </lineage>
</organism>
<dbReference type="AlphaFoldDB" id="A0A1I5L805"/>
<evidence type="ECO:0000256" key="9">
    <source>
        <dbReference type="RuleBase" id="RU369079"/>
    </source>
</evidence>
<keyword evidence="3" id="KW-1003">Cell membrane</keyword>
<name>A0A1I5L805_9HYPH</name>
<protein>
    <recommendedName>
        <fullName evidence="9">TRAP transporter small permease protein</fullName>
    </recommendedName>
</protein>
<dbReference type="OrthoDB" id="9797534at2"/>
<keyword evidence="7 9" id="KW-0472">Membrane</keyword>
<evidence type="ECO:0000259" key="10">
    <source>
        <dbReference type="Pfam" id="PF04290"/>
    </source>
</evidence>
<feature type="transmembrane region" description="Helical" evidence="9">
    <location>
        <begin position="119"/>
        <end position="142"/>
    </location>
</feature>
<dbReference type="GO" id="GO:0015740">
    <property type="term" value="P:C4-dicarboxylate transport"/>
    <property type="evidence" value="ECO:0007669"/>
    <property type="project" value="TreeGrafter"/>
</dbReference>
<evidence type="ECO:0000256" key="2">
    <source>
        <dbReference type="ARBA" id="ARBA00022448"/>
    </source>
</evidence>
<evidence type="ECO:0000256" key="7">
    <source>
        <dbReference type="ARBA" id="ARBA00023136"/>
    </source>
</evidence>
<reference evidence="11 12" key="1">
    <citation type="submission" date="2016-10" db="EMBL/GenBank/DDBJ databases">
        <authorList>
            <person name="de Groot N.N."/>
        </authorList>
    </citation>
    <scope>NUCLEOTIDE SEQUENCE [LARGE SCALE GENOMIC DNA]</scope>
    <source>
        <strain evidence="11 12">CGMCC 1.9157</strain>
    </source>
</reference>
<keyword evidence="2 9" id="KW-0813">Transport</keyword>
<dbReference type="InterPro" id="IPR055348">
    <property type="entry name" value="DctQ"/>
</dbReference>
<feature type="transmembrane region" description="Helical" evidence="9">
    <location>
        <begin position="162"/>
        <end position="182"/>
    </location>
</feature>
<evidence type="ECO:0000313" key="12">
    <source>
        <dbReference type="Proteomes" id="UP000199236"/>
    </source>
</evidence>
<evidence type="ECO:0000256" key="6">
    <source>
        <dbReference type="ARBA" id="ARBA00022989"/>
    </source>
</evidence>
<dbReference type="InterPro" id="IPR007387">
    <property type="entry name" value="TRAP_DctQ"/>
</dbReference>
<keyword evidence="12" id="KW-1185">Reference proteome</keyword>
<dbReference type="PANTHER" id="PTHR35011">
    <property type="entry name" value="2,3-DIKETO-L-GULONATE TRAP TRANSPORTER SMALL PERMEASE PROTEIN YIAM"/>
    <property type="match status" value="1"/>
</dbReference>
<dbReference type="Pfam" id="PF04290">
    <property type="entry name" value="DctQ"/>
    <property type="match status" value="1"/>
</dbReference>
<evidence type="ECO:0000256" key="5">
    <source>
        <dbReference type="ARBA" id="ARBA00022692"/>
    </source>
</evidence>
<dbReference type="Proteomes" id="UP000199236">
    <property type="component" value="Unassembled WGS sequence"/>
</dbReference>
<feature type="transmembrane region" description="Helical" evidence="9">
    <location>
        <begin position="43"/>
        <end position="64"/>
    </location>
</feature>
<feature type="transmembrane region" description="Helical" evidence="9">
    <location>
        <begin position="76"/>
        <end position="98"/>
    </location>
</feature>
<dbReference type="STRING" id="655353.SAMN04488056_11627"/>
<evidence type="ECO:0000256" key="1">
    <source>
        <dbReference type="ARBA" id="ARBA00004429"/>
    </source>
</evidence>